<proteinExistence type="inferred from homology"/>
<comment type="subcellular location">
    <subcellularLocation>
        <location evidence="1">Membrane</location>
        <topology evidence="1">Multi-pass membrane protein</topology>
    </subcellularLocation>
</comment>
<keyword evidence="3 6" id="KW-1133">Transmembrane helix</keyword>
<keyword evidence="9" id="KW-1185">Reference proteome</keyword>
<accession>A0A3A2ZK72</accession>
<dbReference type="STRING" id="2070753.A0A3A2ZK72"/>
<feature type="transmembrane region" description="Helical" evidence="6">
    <location>
        <begin position="179"/>
        <end position="203"/>
    </location>
</feature>
<dbReference type="OrthoDB" id="5331848at2759"/>
<dbReference type="Pfam" id="PF20684">
    <property type="entry name" value="Fung_rhodopsin"/>
    <property type="match status" value="1"/>
</dbReference>
<feature type="transmembrane region" description="Helical" evidence="6">
    <location>
        <begin position="93"/>
        <end position="117"/>
    </location>
</feature>
<feature type="transmembrane region" description="Helical" evidence="6">
    <location>
        <begin position="253"/>
        <end position="275"/>
    </location>
</feature>
<evidence type="ECO:0000256" key="3">
    <source>
        <dbReference type="ARBA" id="ARBA00022989"/>
    </source>
</evidence>
<protein>
    <recommendedName>
        <fullName evidence="7">Rhodopsin domain-containing protein</fullName>
    </recommendedName>
</protein>
<reference evidence="9" key="1">
    <citation type="submission" date="2017-02" db="EMBL/GenBank/DDBJ databases">
        <authorList>
            <person name="Tafer H."/>
            <person name="Lopandic K."/>
        </authorList>
    </citation>
    <scope>NUCLEOTIDE SEQUENCE [LARGE SCALE GENOMIC DNA]</scope>
    <source>
        <strain evidence="9">CBS 366.77</strain>
    </source>
</reference>
<feature type="transmembrane region" description="Helical" evidence="6">
    <location>
        <begin position="51"/>
        <end position="73"/>
    </location>
</feature>
<comment type="similarity">
    <text evidence="5">Belongs to the SAT4 family.</text>
</comment>
<comment type="caution">
    <text evidence="8">The sequence shown here is derived from an EMBL/GenBank/DDBJ whole genome shotgun (WGS) entry which is preliminary data.</text>
</comment>
<keyword evidence="2 6" id="KW-0812">Transmembrane</keyword>
<feature type="domain" description="Rhodopsin" evidence="7">
    <location>
        <begin position="35"/>
        <end position="280"/>
    </location>
</feature>
<evidence type="ECO:0000256" key="1">
    <source>
        <dbReference type="ARBA" id="ARBA00004141"/>
    </source>
</evidence>
<name>A0A3A2ZK72_9EURO</name>
<evidence type="ECO:0000313" key="8">
    <source>
        <dbReference type="EMBL" id="RJE21797.1"/>
    </source>
</evidence>
<feature type="transmembrane region" description="Helical" evidence="6">
    <location>
        <begin position="129"/>
        <end position="151"/>
    </location>
</feature>
<dbReference type="Proteomes" id="UP000266188">
    <property type="component" value="Unassembled WGS sequence"/>
</dbReference>
<evidence type="ECO:0000256" key="6">
    <source>
        <dbReference type="SAM" id="Phobius"/>
    </source>
</evidence>
<dbReference type="AlphaFoldDB" id="A0A3A2ZK72"/>
<evidence type="ECO:0000256" key="4">
    <source>
        <dbReference type="ARBA" id="ARBA00023136"/>
    </source>
</evidence>
<keyword evidence="4 6" id="KW-0472">Membrane</keyword>
<dbReference type="GO" id="GO:0016020">
    <property type="term" value="C:membrane"/>
    <property type="evidence" value="ECO:0007669"/>
    <property type="project" value="UniProtKB-SubCell"/>
</dbReference>
<organism evidence="8 9">
    <name type="scientific">Aspergillus sclerotialis</name>
    <dbReference type="NCBI Taxonomy" id="2070753"/>
    <lineage>
        <taxon>Eukaryota</taxon>
        <taxon>Fungi</taxon>
        <taxon>Dikarya</taxon>
        <taxon>Ascomycota</taxon>
        <taxon>Pezizomycotina</taxon>
        <taxon>Eurotiomycetes</taxon>
        <taxon>Eurotiomycetidae</taxon>
        <taxon>Eurotiales</taxon>
        <taxon>Aspergillaceae</taxon>
        <taxon>Aspergillus</taxon>
        <taxon>Aspergillus subgen. Polypaecilum</taxon>
    </lineage>
</organism>
<feature type="transmembrane region" description="Helical" evidence="6">
    <location>
        <begin position="20"/>
        <end position="39"/>
    </location>
</feature>
<evidence type="ECO:0000256" key="5">
    <source>
        <dbReference type="ARBA" id="ARBA00038359"/>
    </source>
</evidence>
<dbReference type="InterPro" id="IPR049326">
    <property type="entry name" value="Rhodopsin_dom_fungi"/>
</dbReference>
<evidence type="ECO:0000259" key="7">
    <source>
        <dbReference type="Pfam" id="PF20684"/>
    </source>
</evidence>
<sequence length="361" mass="40470">MDAGPPPPGGNQDRGPAMMEVMWIQTGFAILIIAMRFMARFSIHKTSWDDWLMLMTLALFIASAILATLQNSVGGYRHVYYLSEDAVVKALEYNYILRATVILSYATGKASVGALILRLIGRQNMWQKWAVWVVIIFTAIVNILNCIFNFVQCNPVNANWDPRVKLHASCWDGRAQLKFAYFMCAENIWADAVLAVIPATFLAHLNLNRRRRINLSILLGLGSMATICGIVKTTELHTLSNANAHPDFTWDEYGLTAWSVAETFVIMVCGSVPALKPLWDRLFAKKQSSAFSDSQDSYRLRYIYPRRRQSCSCRSDGFECMHTTLASQVDEPGIRATTQIEVVSSPETEKGAGQNVIPAHY</sequence>
<dbReference type="PANTHER" id="PTHR33048">
    <property type="entry name" value="PTH11-LIKE INTEGRAL MEMBRANE PROTEIN (AFU_ORTHOLOGUE AFUA_5G11245)"/>
    <property type="match status" value="1"/>
</dbReference>
<dbReference type="PANTHER" id="PTHR33048:SF146">
    <property type="entry name" value="INTEGRAL MEMBRANE PROTEIN"/>
    <property type="match status" value="1"/>
</dbReference>
<evidence type="ECO:0000256" key="2">
    <source>
        <dbReference type="ARBA" id="ARBA00022692"/>
    </source>
</evidence>
<evidence type="ECO:0000313" key="9">
    <source>
        <dbReference type="Proteomes" id="UP000266188"/>
    </source>
</evidence>
<dbReference type="InterPro" id="IPR052337">
    <property type="entry name" value="SAT4-like"/>
</dbReference>
<feature type="transmembrane region" description="Helical" evidence="6">
    <location>
        <begin position="215"/>
        <end position="233"/>
    </location>
</feature>
<dbReference type="EMBL" id="MVGC01000204">
    <property type="protein sequence ID" value="RJE21797.1"/>
    <property type="molecule type" value="Genomic_DNA"/>
</dbReference>
<gene>
    <name evidence="8" type="ORF">PHISCL_05853</name>
</gene>